<keyword evidence="5 11" id="KW-0520">NAD</keyword>
<comment type="subunit">
    <text evidence="1 11">Monomer.</text>
</comment>
<feature type="binding site" evidence="11">
    <location>
        <position position="244"/>
    </location>
    <ligand>
        <name>NAD(+)</name>
        <dbReference type="ChEBI" id="CHEBI:57540"/>
    </ligand>
</feature>
<accession>A0A5E4X5L3</accession>
<dbReference type="Gene3D" id="3.40.50.720">
    <property type="entry name" value="NAD(P)-binding Rossmann-like Domain"/>
    <property type="match status" value="1"/>
</dbReference>
<feature type="binding site" evidence="11">
    <location>
        <begin position="139"/>
        <end position="140"/>
    </location>
    <ligand>
        <name>NAD(+)</name>
        <dbReference type="ChEBI" id="CHEBI:57540"/>
    </ligand>
</feature>
<sequence>MIIKPRVRGFICVTTHPVGCEANVKQQIAYVQAQGAIANGPKRVLVIGASTGYGLAARITAAFGSDAATLGVFFERAGSETKPGTPGWYNTAAFDKFATEKGLYAKSINGDAFSKEIKAKTIETIKQDLGQVDLVVYSLAAPRRTHPETGQVFSSVLKPVGKSVTLRGLDTDKEVVKASVFEPATQEEIDNTVAVMGGEDWQMWTDALAEAGVLAPGAKTTAFTYLGEKLTHDIYWNGSIGAAKKDLDEKVLDIRAKLAASGGDARVAVLKALVTQASSAIPMMPLYLSLLFKVMKAKGTHEGCIEQIYGLYKDSLYGATPKLDDEGRVRTDQKELSPDVQSEVAALWDKVTDENLYDLTDFAGYKHEFLRLFGFEIDGVDYEADVNPDVSIPHLVA</sequence>
<evidence type="ECO:0000259" key="12">
    <source>
        <dbReference type="Pfam" id="PF07055"/>
    </source>
</evidence>
<feature type="domain" description="Trans-2-enoyl-CoA reductase-like NAD(P)H binding" evidence="14">
    <location>
        <begin position="2"/>
        <end position="80"/>
    </location>
</feature>
<dbReference type="OrthoDB" id="9802260at2"/>
<feature type="site" description="Plays an important role in discriminating NADH against NADPH" evidence="11">
    <location>
        <position position="75"/>
    </location>
</feature>
<feature type="active site" description="Proton donor" evidence="11">
    <location>
        <position position="235"/>
    </location>
</feature>
<feature type="binding site" evidence="11">
    <location>
        <begin position="111"/>
        <end position="112"/>
    </location>
    <ligand>
        <name>NAD(+)</name>
        <dbReference type="ChEBI" id="CHEBI:57540"/>
    </ligand>
</feature>
<dbReference type="RefSeq" id="WP_150614225.1">
    <property type="nucleotide sequence ID" value="NZ_CABPRU010000010.1"/>
</dbReference>
<dbReference type="HAMAP" id="MF_01838">
    <property type="entry name" value="FabV_reductase"/>
    <property type="match status" value="1"/>
</dbReference>
<feature type="domain" description="Enoyl reductase FAD binding" evidence="12">
    <location>
        <begin position="323"/>
        <end position="386"/>
    </location>
</feature>
<dbReference type="PANTHER" id="PTHR37480:SF1">
    <property type="entry name" value="ENOYL-[ACYL-CARRIER-PROTEIN] REDUCTASE [NADH]"/>
    <property type="match status" value="1"/>
</dbReference>
<keyword evidence="4 11" id="KW-0560">Oxidoreductase</keyword>
<feature type="domain" description="Trans-2-enoyl-CoA reductase catalytic" evidence="13">
    <location>
        <begin position="82"/>
        <end position="317"/>
    </location>
</feature>
<dbReference type="GO" id="GO:0004318">
    <property type="term" value="F:enoyl-[acyl-carrier-protein] reductase (NADH) activity"/>
    <property type="evidence" value="ECO:0007669"/>
    <property type="project" value="UniProtKB-UniRule"/>
</dbReference>
<evidence type="ECO:0000256" key="8">
    <source>
        <dbReference type="ARBA" id="ARBA00048302"/>
    </source>
</evidence>
<feature type="binding site" evidence="11">
    <location>
        <begin position="273"/>
        <end position="275"/>
    </location>
    <ligand>
        <name>NAD(+)</name>
        <dbReference type="ChEBI" id="CHEBI:57540"/>
    </ligand>
</feature>
<evidence type="ECO:0000256" key="10">
    <source>
        <dbReference type="ARBA" id="ARBA00060887"/>
    </source>
</evidence>
<dbReference type="GO" id="GO:0050343">
    <property type="term" value="F:trans-2-enoyl-CoA reductase (NADH) activity"/>
    <property type="evidence" value="ECO:0007669"/>
    <property type="project" value="UniProtKB-EC"/>
</dbReference>
<dbReference type="Pfam" id="PF12241">
    <property type="entry name" value="Enoyl_reductase"/>
    <property type="match status" value="1"/>
</dbReference>
<evidence type="ECO:0000256" key="3">
    <source>
        <dbReference type="ARBA" id="ARBA00022832"/>
    </source>
</evidence>
<evidence type="ECO:0000313" key="15">
    <source>
        <dbReference type="EMBL" id="VVE31500.1"/>
    </source>
</evidence>
<keyword evidence="7 11" id="KW-0275">Fatty acid biosynthesis</keyword>
<dbReference type="InterPro" id="IPR010758">
    <property type="entry name" value="Trans-2-enoyl-CoA_reductase"/>
</dbReference>
<evidence type="ECO:0000256" key="2">
    <source>
        <dbReference type="ARBA" id="ARBA00022516"/>
    </source>
</evidence>
<evidence type="ECO:0000256" key="1">
    <source>
        <dbReference type="ARBA" id="ARBA00011245"/>
    </source>
</evidence>
<comment type="catalytic activity">
    <reaction evidence="9 11">
        <text>a 2,3-saturated acyl-[ACP] + NAD(+) = a (2E)-enoyl-[ACP] + NADH + H(+)</text>
        <dbReference type="Rhea" id="RHEA:10240"/>
        <dbReference type="Rhea" id="RHEA-COMP:9925"/>
        <dbReference type="Rhea" id="RHEA-COMP:9926"/>
        <dbReference type="ChEBI" id="CHEBI:15378"/>
        <dbReference type="ChEBI" id="CHEBI:57540"/>
        <dbReference type="ChEBI" id="CHEBI:57945"/>
        <dbReference type="ChEBI" id="CHEBI:78784"/>
        <dbReference type="ChEBI" id="CHEBI:78785"/>
        <dbReference type="EC" id="1.3.1.9"/>
    </reaction>
</comment>
<keyword evidence="16" id="KW-1185">Reference proteome</keyword>
<comment type="catalytic activity">
    <reaction evidence="8">
        <text>a 2,3-saturated acyl-CoA + NAD(+) = a (2E)-enoyl-CoA + NADH + H(+)</text>
        <dbReference type="Rhea" id="RHEA:18177"/>
        <dbReference type="ChEBI" id="CHEBI:15378"/>
        <dbReference type="ChEBI" id="CHEBI:57540"/>
        <dbReference type="ChEBI" id="CHEBI:57945"/>
        <dbReference type="ChEBI" id="CHEBI:58856"/>
        <dbReference type="ChEBI" id="CHEBI:65111"/>
        <dbReference type="EC" id="1.3.1.44"/>
    </reaction>
</comment>
<evidence type="ECO:0000256" key="11">
    <source>
        <dbReference type="HAMAP-Rule" id="MF_01838"/>
    </source>
</evidence>
<feature type="binding site" evidence="11">
    <location>
        <begin position="48"/>
        <end position="53"/>
    </location>
    <ligand>
        <name>NAD(+)</name>
        <dbReference type="ChEBI" id="CHEBI:57540"/>
    </ligand>
</feature>
<protein>
    <recommendedName>
        <fullName evidence="11">Enoyl-[acyl-carrier-protein] reductase [NADH]</fullName>
        <shortName evidence="11">ENR</shortName>
        <ecNumber evidence="11">1.3.1.9</ecNumber>
    </recommendedName>
</protein>
<feature type="binding site" evidence="11">
    <location>
        <begin position="74"/>
        <end position="75"/>
    </location>
    <ligand>
        <name>NAD(+)</name>
        <dbReference type="ChEBI" id="CHEBI:57540"/>
    </ligand>
</feature>
<dbReference type="InterPro" id="IPR024906">
    <property type="entry name" value="Eno_Rdtase_FAD-bd_dom"/>
</dbReference>
<dbReference type="NCBIfam" id="NF010177">
    <property type="entry name" value="PRK13656.1"/>
    <property type="match status" value="1"/>
</dbReference>
<reference evidence="15 16" key="1">
    <citation type="submission" date="2019-08" db="EMBL/GenBank/DDBJ databases">
        <authorList>
            <person name="Peeters C."/>
        </authorList>
    </citation>
    <scope>NUCLEOTIDE SEQUENCE [LARGE SCALE GENOMIC DNA]</scope>
    <source>
        <strain evidence="15 16">LMG 31013</strain>
    </source>
</reference>
<evidence type="ECO:0000259" key="14">
    <source>
        <dbReference type="Pfam" id="PF12242"/>
    </source>
</evidence>
<dbReference type="EC" id="1.3.1.9" evidence="11"/>
<evidence type="ECO:0000256" key="7">
    <source>
        <dbReference type="ARBA" id="ARBA00023160"/>
    </source>
</evidence>
<dbReference type="InterPro" id="IPR050048">
    <property type="entry name" value="FabV-like_NADH_b"/>
</dbReference>
<dbReference type="Pfam" id="PF12242">
    <property type="entry name" value="Eno-Rase_NADH_b"/>
    <property type="match status" value="1"/>
</dbReference>
<evidence type="ECO:0000256" key="5">
    <source>
        <dbReference type="ARBA" id="ARBA00023027"/>
    </source>
</evidence>
<comment type="pathway">
    <text evidence="11">Lipid metabolism; fatty acid biosynthesis.</text>
</comment>
<organism evidence="15 16">
    <name type="scientific">Pandoraea terrigena</name>
    <dbReference type="NCBI Taxonomy" id="2508292"/>
    <lineage>
        <taxon>Bacteria</taxon>
        <taxon>Pseudomonadati</taxon>
        <taxon>Pseudomonadota</taxon>
        <taxon>Betaproteobacteria</taxon>
        <taxon>Burkholderiales</taxon>
        <taxon>Burkholderiaceae</taxon>
        <taxon>Pandoraea</taxon>
    </lineage>
</organism>
<dbReference type="Proteomes" id="UP000334380">
    <property type="component" value="Unassembled WGS sequence"/>
</dbReference>
<keyword evidence="2 11" id="KW-0444">Lipid biosynthesis</keyword>
<dbReference type="AlphaFoldDB" id="A0A5E4X5L3"/>
<dbReference type="InterPro" id="IPR024910">
    <property type="entry name" value="Enoyl-CoA_Rdtase_cat_dom"/>
</dbReference>
<dbReference type="FunFam" id="3.40.50.720:FF:000221">
    <property type="entry name" value="Enoyl-[acyl-carrier-protein] reductase [NADH]"/>
    <property type="match status" value="1"/>
</dbReference>
<dbReference type="UniPathway" id="UPA00094"/>
<evidence type="ECO:0000256" key="6">
    <source>
        <dbReference type="ARBA" id="ARBA00023098"/>
    </source>
</evidence>
<proteinExistence type="inferred from homology"/>
<evidence type="ECO:0000256" key="4">
    <source>
        <dbReference type="ARBA" id="ARBA00023002"/>
    </source>
</evidence>
<dbReference type="GO" id="GO:0006633">
    <property type="term" value="P:fatty acid biosynthetic process"/>
    <property type="evidence" value="ECO:0007669"/>
    <property type="project" value="UniProtKB-UniRule"/>
</dbReference>
<dbReference type="EMBL" id="CABPRU010000010">
    <property type="protein sequence ID" value="VVE31500.1"/>
    <property type="molecule type" value="Genomic_DNA"/>
</dbReference>
<dbReference type="PANTHER" id="PTHR37480">
    <property type="entry name" value="ENOYL-[ACYL-CARRIER-PROTEIN] REDUCTASE [NADH]"/>
    <property type="match status" value="1"/>
</dbReference>
<evidence type="ECO:0000256" key="9">
    <source>
        <dbReference type="ARBA" id="ARBA00048572"/>
    </source>
</evidence>
<dbReference type="GO" id="GO:0051287">
    <property type="term" value="F:NAD binding"/>
    <property type="evidence" value="ECO:0007669"/>
    <property type="project" value="UniProtKB-UniRule"/>
</dbReference>
<keyword evidence="3 11" id="KW-0276">Fatty acid metabolism</keyword>
<keyword evidence="6 11" id="KW-0443">Lipid metabolism</keyword>
<dbReference type="NCBIfam" id="NF043048">
    <property type="entry name" value="EnoyACPredFabV"/>
    <property type="match status" value="1"/>
</dbReference>
<evidence type="ECO:0000313" key="16">
    <source>
        <dbReference type="Proteomes" id="UP000334380"/>
    </source>
</evidence>
<dbReference type="Pfam" id="PF07055">
    <property type="entry name" value="Eno-Rase_FAD_bd"/>
    <property type="match status" value="1"/>
</dbReference>
<evidence type="ECO:0000259" key="13">
    <source>
        <dbReference type="Pfam" id="PF12241"/>
    </source>
</evidence>
<comment type="similarity">
    <text evidence="10 11">Belongs to the TER reductase family.</text>
</comment>
<gene>
    <name evidence="11" type="primary">fabV</name>
    <name evidence="15" type="ORF">PTE31013_03700</name>
</gene>
<feature type="binding site" evidence="11">
    <location>
        <position position="225"/>
    </location>
    <ligand>
        <name>substrate</name>
    </ligand>
</feature>
<name>A0A5E4X5L3_9BURK</name>
<comment type="function">
    <text evidence="11">Involved in the final reduction of the elongation cycle of fatty acid synthesis (FAS II). Catalyzes the reduction of a carbon-carbon double bond in an enoyl moiety that is covalently linked to an acyl carrier protein (ACP).</text>
</comment>